<evidence type="ECO:0000313" key="3">
    <source>
        <dbReference type="Proteomes" id="UP001152755"/>
    </source>
</evidence>
<dbReference type="InterPro" id="IPR003111">
    <property type="entry name" value="Lon_prtase_N"/>
</dbReference>
<reference evidence="2" key="1">
    <citation type="submission" date="2022-08" db="EMBL/GenBank/DDBJ databases">
        <title>Genome analysis of Corynebacteriales strain.</title>
        <authorList>
            <person name="Lee S.D."/>
        </authorList>
    </citation>
    <scope>NUCLEOTIDE SEQUENCE</scope>
    <source>
        <strain evidence="2">D3-21</strain>
    </source>
</reference>
<accession>A0A9X4M2C9</accession>
<dbReference type="Proteomes" id="UP001152755">
    <property type="component" value="Unassembled WGS sequence"/>
</dbReference>
<name>A0A9X4M2C9_9ACTN</name>
<evidence type="ECO:0000313" key="2">
    <source>
        <dbReference type="EMBL" id="MDG3016755.1"/>
    </source>
</evidence>
<keyword evidence="3" id="KW-1185">Reference proteome</keyword>
<dbReference type="RefSeq" id="WP_332520679.1">
    <property type="nucleotide sequence ID" value="NZ_JANRHA010000017.1"/>
</dbReference>
<dbReference type="PANTHER" id="PTHR46732">
    <property type="entry name" value="ATP-DEPENDENT PROTEASE LA (LON) DOMAIN PROTEIN"/>
    <property type="match status" value="1"/>
</dbReference>
<dbReference type="AlphaFoldDB" id="A0A9X4M2C9"/>
<dbReference type="PROSITE" id="PS51787">
    <property type="entry name" value="LON_N"/>
    <property type="match status" value="1"/>
</dbReference>
<dbReference type="SUPFAM" id="SSF88697">
    <property type="entry name" value="PUA domain-like"/>
    <property type="match status" value="1"/>
</dbReference>
<dbReference type="Pfam" id="PF02190">
    <property type="entry name" value="LON_substr_bdg"/>
    <property type="match status" value="1"/>
</dbReference>
<dbReference type="EMBL" id="JANRHA010000017">
    <property type="protein sequence ID" value="MDG3016755.1"/>
    <property type="molecule type" value="Genomic_DNA"/>
</dbReference>
<evidence type="ECO:0000259" key="1">
    <source>
        <dbReference type="PROSITE" id="PS51787"/>
    </source>
</evidence>
<gene>
    <name evidence="2" type="ORF">NVS88_19570</name>
</gene>
<comment type="caution">
    <text evidence="2">The sequence shown here is derived from an EMBL/GenBank/DDBJ whole genome shotgun (WGS) entry which is preliminary data.</text>
</comment>
<dbReference type="InterPro" id="IPR015947">
    <property type="entry name" value="PUA-like_sf"/>
</dbReference>
<proteinExistence type="predicted"/>
<dbReference type="SMART" id="SM00464">
    <property type="entry name" value="LON"/>
    <property type="match status" value="1"/>
</dbReference>
<sequence length="222" mass="24777">MSFPLPVPADPLPMFPLERTALPDEGLTLNVFEPRFHALVQDCLDAWSERPRFGVVLIERGSEVGGGEVRTDIGTIVEICSTRKHSCGRLTLDAVVCERIRVRSWLDDDPYPRALVEGWPDQPTGGVSPEDLMTLEFKLRLLDDRMDELAFKRSTSAPIMPTTVDLWGEPGAKLLQLARELPMGDSDRQRVLSAPGAAERVRVLCEILDSGIEQLEFWLSVP</sequence>
<dbReference type="Gene3D" id="2.30.130.40">
    <property type="entry name" value="LON domain-like"/>
    <property type="match status" value="1"/>
</dbReference>
<organism evidence="2 3">
    <name type="scientific">Speluncibacter jeojiensis</name>
    <dbReference type="NCBI Taxonomy" id="2710754"/>
    <lineage>
        <taxon>Bacteria</taxon>
        <taxon>Bacillati</taxon>
        <taxon>Actinomycetota</taxon>
        <taxon>Actinomycetes</taxon>
        <taxon>Mycobacteriales</taxon>
        <taxon>Speluncibacteraceae</taxon>
        <taxon>Speluncibacter</taxon>
    </lineage>
</organism>
<protein>
    <submittedName>
        <fullName evidence="2">LON peptidase substrate-binding domain-containing protein</fullName>
    </submittedName>
</protein>
<dbReference type="InterPro" id="IPR046336">
    <property type="entry name" value="Lon_prtase_N_sf"/>
</dbReference>
<feature type="domain" description="Lon N-terminal" evidence="1">
    <location>
        <begin position="7"/>
        <end position="212"/>
    </location>
</feature>
<dbReference type="PANTHER" id="PTHR46732:SF8">
    <property type="entry name" value="ATP-DEPENDENT PROTEASE LA (LON) DOMAIN PROTEIN"/>
    <property type="match status" value="1"/>
</dbReference>